<dbReference type="InterPro" id="IPR045324">
    <property type="entry name" value="Small_multidrug_res"/>
</dbReference>
<dbReference type="Pfam" id="PF00893">
    <property type="entry name" value="Multi_Drug_Res"/>
    <property type="match status" value="1"/>
</dbReference>
<evidence type="ECO:0000256" key="4">
    <source>
        <dbReference type="ARBA" id="ARBA00022989"/>
    </source>
</evidence>
<comment type="caution">
    <text evidence="8">The sequence shown here is derived from an EMBL/GenBank/DDBJ whole genome shotgun (WGS) entry which is preliminary data.</text>
</comment>
<dbReference type="InterPro" id="IPR037185">
    <property type="entry name" value="EmrE-like"/>
</dbReference>
<evidence type="ECO:0000256" key="5">
    <source>
        <dbReference type="ARBA" id="ARBA00023136"/>
    </source>
</evidence>
<keyword evidence="4 7" id="KW-1133">Transmembrane helix</keyword>
<dbReference type="Proteomes" id="UP000318521">
    <property type="component" value="Unassembled WGS sequence"/>
</dbReference>
<keyword evidence="9" id="KW-1185">Reference proteome</keyword>
<dbReference type="EMBL" id="VLXZ01000001">
    <property type="protein sequence ID" value="TSB48639.1"/>
    <property type="molecule type" value="Genomic_DNA"/>
</dbReference>
<keyword evidence="2" id="KW-1003">Cell membrane</keyword>
<dbReference type="GO" id="GO:0005886">
    <property type="term" value="C:plasma membrane"/>
    <property type="evidence" value="ECO:0007669"/>
    <property type="project" value="UniProtKB-SubCell"/>
</dbReference>
<dbReference type="Gene3D" id="1.10.3730.20">
    <property type="match status" value="1"/>
</dbReference>
<comment type="subcellular location">
    <subcellularLocation>
        <location evidence="1 6">Cell membrane</location>
        <topology evidence="1 6">Multi-pass membrane protein</topology>
    </subcellularLocation>
</comment>
<dbReference type="PANTHER" id="PTHR30561">
    <property type="entry name" value="SMR FAMILY PROTON-DEPENDENT DRUG EFFLUX TRANSPORTER SUGE"/>
    <property type="match status" value="1"/>
</dbReference>
<dbReference type="SUPFAM" id="SSF103481">
    <property type="entry name" value="Multidrug resistance efflux transporter EmrE"/>
    <property type="match status" value="1"/>
</dbReference>
<accession>A0A554A4M2</accession>
<dbReference type="OrthoDB" id="2168659at2"/>
<dbReference type="PANTHER" id="PTHR30561:SF7">
    <property type="entry name" value="GUANIDINIUM EFFLUX SYSTEM SUBUNIT GDNC-RELATED"/>
    <property type="match status" value="1"/>
</dbReference>
<dbReference type="GO" id="GO:0022857">
    <property type="term" value="F:transmembrane transporter activity"/>
    <property type="evidence" value="ECO:0007669"/>
    <property type="project" value="InterPro"/>
</dbReference>
<feature type="transmembrane region" description="Helical" evidence="7">
    <location>
        <begin position="64"/>
        <end position="84"/>
    </location>
</feature>
<reference evidence="8 9" key="1">
    <citation type="submission" date="2019-07" db="EMBL/GenBank/DDBJ databases">
        <authorList>
            <person name="Park Y.J."/>
            <person name="Jeong S.E."/>
            <person name="Jung H.S."/>
        </authorList>
    </citation>
    <scope>NUCLEOTIDE SEQUENCE [LARGE SCALE GENOMIC DNA]</scope>
    <source>
        <strain evidence="9">P16(2019)</strain>
    </source>
</reference>
<gene>
    <name evidence="8" type="ORF">FN960_03350</name>
</gene>
<feature type="transmembrane region" description="Helical" evidence="7">
    <location>
        <begin position="90"/>
        <end position="108"/>
    </location>
</feature>
<evidence type="ECO:0000256" key="6">
    <source>
        <dbReference type="RuleBase" id="RU003942"/>
    </source>
</evidence>
<evidence type="ECO:0000256" key="2">
    <source>
        <dbReference type="ARBA" id="ARBA00022475"/>
    </source>
</evidence>
<feature type="transmembrane region" description="Helical" evidence="7">
    <location>
        <begin position="34"/>
        <end position="52"/>
    </location>
</feature>
<proteinExistence type="inferred from homology"/>
<protein>
    <submittedName>
        <fullName evidence="8">Multidrug efflux SMR transporter</fullName>
    </submittedName>
</protein>
<organism evidence="8 9">
    <name type="scientific">Alkalicoccobacillus porphyridii</name>
    <dbReference type="NCBI Taxonomy" id="2597270"/>
    <lineage>
        <taxon>Bacteria</taxon>
        <taxon>Bacillati</taxon>
        <taxon>Bacillota</taxon>
        <taxon>Bacilli</taxon>
        <taxon>Bacillales</taxon>
        <taxon>Bacillaceae</taxon>
        <taxon>Alkalicoccobacillus</taxon>
    </lineage>
</organism>
<keyword evidence="3 6" id="KW-0812">Transmembrane</keyword>
<feature type="transmembrane region" description="Helical" evidence="7">
    <location>
        <begin position="12"/>
        <end position="28"/>
    </location>
</feature>
<dbReference type="AlphaFoldDB" id="A0A554A4M2"/>
<sequence length="123" mass="13226">MRGESMMGKNWLYVVIGAMFEVGWVIGLNRAGTFWQWAVTVLAIVVSFLLLIQATKRLPVATAYAVFVGLGTVGSVAVDTLLFGQSLPPLKLLFIVTLLVGVIGLKMVTKEVDTGGVRENGLD</sequence>
<evidence type="ECO:0000313" key="9">
    <source>
        <dbReference type="Proteomes" id="UP000318521"/>
    </source>
</evidence>
<keyword evidence="5 7" id="KW-0472">Membrane</keyword>
<evidence type="ECO:0000256" key="7">
    <source>
        <dbReference type="SAM" id="Phobius"/>
    </source>
</evidence>
<comment type="similarity">
    <text evidence="6">Belongs to the drug/metabolite transporter (DMT) superfamily. Small multidrug resistance (SMR) (TC 2.A.7.1) family.</text>
</comment>
<evidence type="ECO:0000313" key="8">
    <source>
        <dbReference type="EMBL" id="TSB48639.1"/>
    </source>
</evidence>
<name>A0A554A4M2_9BACI</name>
<dbReference type="InterPro" id="IPR000390">
    <property type="entry name" value="Small_drug/metabolite_transptr"/>
</dbReference>
<evidence type="ECO:0000256" key="1">
    <source>
        <dbReference type="ARBA" id="ARBA00004651"/>
    </source>
</evidence>
<evidence type="ECO:0000256" key="3">
    <source>
        <dbReference type="ARBA" id="ARBA00022692"/>
    </source>
</evidence>